<dbReference type="AlphaFoldDB" id="A0A5E7A6B0"/>
<dbReference type="EMBL" id="CABVHO010000295">
    <property type="protein sequence ID" value="VVN74386.1"/>
    <property type="molecule type" value="Genomic_DNA"/>
</dbReference>
<organism evidence="1 2">
    <name type="scientific">Pseudomonas fluorescens</name>
    <dbReference type="NCBI Taxonomy" id="294"/>
    <lineage>
        <taxon>Bacteria</taxon>
        <taxon>Pseudomonadati</taxon>
        <taxon>Pseudomonadota</taxon>
        <taxon>Gammaproteobacteria</taxon>
        <taxon>Pseudomonadales</taxon>
        <taxon>Pseudomonadaceae</taxon>
        <taxon>Pseudomonas</taxon>
    </lineage>
</organism>
<gene>
    <name evidence="1" type="ORF">PS685_05219</name>
</gene>
<reference evidence="1 2" key="1">
    <citation type="submission" date="2019-09" db="EMBL/GenBank/DDBJ databases">
        <authorList>
            <person name="Chandra G."/>
            <person name="Truman W A."/>
        </authorList>
    </citation>
    <scope>NUCLEOTIDE SEQUENCE [LARGE SCALE GENOMIC DNA]</scope>
    <source>
        <strain evidence="1">PS685</strain>
    </source>
</reference>
<evidence type="ECO:0000313" key="1">
    <source>
        <dbReference type="EMBL" id="VVN74386.1"/>
    </source>
</evidence>
<name>A0A5E7A6B0_PSEFL</name>
<accession>A0A5E7A6B0</accession>
<sequence>MPEMKSDSKAKAWAPLPFLVGGRMLTDVRVVICKRQKQLFKCNYSLHPSLVFDSGRIHNNNFFACRLHWKRVRR</sequence>
<dbReference type="Proteomes" id="UP000326437">
    <property type="component" value="Unassembled WGS sequence"/>
</dbReference>
<protein>
    <submittedName>
        <fullName evidence="1">Uncharacterized protein</fullName>
    </submittedName>
</protein>
<evidence type="ECO:0000313" key="2">
    <source>
        <dbReference type="Proteomes" id="UP000326437"/>
    </source>
</evidence>
<proteinExistence type="predicted"/>